<keyword evidence="4" id="KW-1185">Reference proteome</keyword>
<sequence>MEERDGPRTYGLRDMGGGVLGMEFPDFDAEAEQKQTESVQEEEQRLREEMRAAVRLAQRGEEEKDPADVLWEDPSTLREPGADLKRYLRPSDLHRVQLLDAVLAANPSPDNAVLLTPDIELLQVAGDAVANEYVLYDKKSKVLACRELFHGAYSDLDPVNTWFCRVWFKFMKKGNYKRTDIIPRSKYWQLMRQDGLQTTQRWVDWLTRNREIHSLVFAHGTPPATGDCVNTLREQWGLPALQRLPHAEEIRKMEEPEVAPKPNKKKPTEVKRKEKPDLSWLYKSSS</sequence>
<dbReference type="VEuPathDB" id="TriTrypDB:ADEAN_000876100"/>
<dbReference type="Proteomes" id="UP000515908">
    <property type="component" value="Chromosome 20"/>
</dbReference>
<evidence type="ECO:0000313" key="3">
    <source>
        <dbReference type="EMBL" id="CAD2221230.1"/>
    </source>
</evidence>
<name>A0A7G2CN06_9TRYP</name>
<gene>
    <name evidence="3" type="ORF">ADEAN_000876100</name>
</gene>
<reference evidence="3 4" key="1">
    <citation type="submission" date="2020-08" db="EMBL/GenBank/DDBJ databases">
        <authorList>
            <person name="Newling K."/>
            <person name="Davey J."/>
            <person name="Forrester S."/>
        </authorList>
    </citation>
    <scope>NUCLEOTIDE SEQUENCE [LARGE SCALE GENOMIC DNA]</scope>
    <source>
        <strain evidence="4">Crithidia deanei Carvalho (ATCC PRA-265)</strain>
    </source>
</reference>
<protein>
    <submittedName>
        <fullName evidence="3">Uncharacterized protein</fullName>
    </submittedName>
</protein>
<feature type="compositionally biased region" description="Basic and acidic residues" evidence="2">
    <location>
        <begin position="266"/>
        <end position="277"/>
    </location>
</feature>
<organism evidence="3 4">
    <name type="scientific">Angomonas deanei</name>
    <dbReference type="NCBI Taxonomy" id="59799"/>
    <lineage>
        <taxon>Eukaryota</taxon>
        <taxon>Discoba</taxon>
        <taxon>Euglenozoa</taxon>
        <taxon>Kinetoplastea</taxon>
        <taxon>Metakinetoplastina</taxon>
        <taxon>Trypanosomatida</taxon>
        <taxon>Trypanosomatidae</taxon>
        <taxon>Strigomonadinae</taxon>
        <taxon>Angomonas</taxon>
    </lineage>
</organism>
<feature type="region of interest" description="Disordered" evidence="2">
    <location>
        <begin position="1"/>
        <end position="23"/>
    </location>
</feature>
<evidence type="ECO:0000256" key="2">
    <source>
        <dbReference type="SAM" id="MobiDB-lite"/>
    </source>
</evidence>
<dbReference type="EMBL" id="LR877164">
    <property type="protein sequence ID" value="CAD2221230.1"/>
    <property type="molecule type" value="Genomic_DNA"/>
</dbReference>
<evidence type="ECO:0000313" key="4">
    <source>
        <dbReference type="Proteomes" id="UP000515908"/>
    </source>
</evidence>
<dbReference type="OrthoDB" id="273069at2759"/>
<feature type="coiled-coil region" evidence="1">
    <location>
        <begin position="29"/>
        <end position="63"/>
    </location>
</feature>
<keyword evidence="1" id="KW-0175">Coiled coil</keyword>
<dbReference type="AlphaFoldDB" id="A0A7G2CN06"/>
<accession>A0A7G2CN06</accession>
<proteinExistence type="predicted"/>
<feature type="region of interest" description="Disordered" evidence="2">
    <location>
        <begin position="249"/>
        <end position="286"/>
    </location>
</feature>
<evidence type="ECO:0000256" key="1">
    <source>
        <dbReference type="SAM" id="Coils"/>
    </source>
</evidence>